<proteinExistence type="predicted"/>
<dbReference type="KEGG" id="cbae:COR50_16440"/>
<dbReference type="SUPFAM" id="SSF46785">
    <property type="entry name" value="Winged helix' DNA-binding domain"/>
    <property type="match status" value="1"/>
</dbReference>
<reference evidence="1 2" key="1">
    <citation type="submission" date="2017-10" db="EMBL/GenBank/DDBJ databases">
        <title>Paenichitinophaga pekingensis gen. nov., sp. nov., isolated from activated sludge.</title>
        <authorList>
            <person name="Jin D."/>
            <person name="Kong X."/>
            <person name="Deng Y."/>
            <person name="Bai Z."/>
        </authorList>
    </citation>
    <scope>NUCLEOTIDE SEQUENCE [LARGE SCALE GENOMIC DNA]</scope>
    <source>
        <strain evidence="1 2">13</strain>
    </source>
</reference>
<dbReference type="Gene3D" id="1.10.10.10">
    <property type="entry name" value="Winged helix-like DNA-binding domain superfamily/Winged helix DNA-binding domain"/>
    <property type="match status" value="1"/>
</dbReference>
<evidence type="ECO:0000313" key="1">
    <source>
        <dbReference type="EMBL" id="ATL48624.1"/>
    </source>
</evidence>
<keyword evidence="2" id="KW-1185">Reference proteome</keyword>
<gene>
    <name evidence="1" type="ORF">COR50_16440</name>
</gene>
<dbReference type="EMBL" id="CP023777">
    <property type="protein sequence ID" value="ATL48624.1"/>
    <property type="molecule type" value="Genomic_DNA"/>
</dbReference>
<protein>
    <submittedName>
        <fullName evidence="1">MarR family transcriptional regulator</fullName>
    </submittedName>
</protein>
<dbReference type="AlphaFoldDB" id="A0A291QXN6"/>
<dbReference type="Proteomes" id="UP000220133">
    <property type="component" value="Chromosome"/>
</dbReference>
<name>A0A291QXN6_9BACT</name>
<organism evidence="1 2">
    <name type="scientific">Chitinophaga caeni</name>
    <dbReference type="NCBI Taxonomy" id="2029983"/>
    <lineage>
        <taxon>Bacteria</taxon>
        <taxon>Pseudomonadati</taxon>
        <taxon>Bacteroidota</taxon>
        <taxon>Chitinophagia</taxon>
        <taxon>Chitinophagales</taxon>
        <taxon>Chitinophagaceae</taxon>
        <taxon>Chitinophaga</taxon>
    </lineage>
</organism>
<dbReference type="InterPro" id="IPR036390">
    <property type="entry name" value="WH_DNA-bd_sf"/>
</dbReference>
<sequence length="218" mass="24604">MGKYSSNYKSTAERFLLLLKTNGPQPASSLAKELGITTEGARLHLLKLQEEGYVEASSESKGVGRPTQLWRLTTTANRRFPDTHAELTVQLIKAITDVIGEDALDKVMFAREKMSSFKYEVAIEPLQTLEDKINKFAEIRTSEGYLAEWKRLEDGYILIENHCPICDAARACQSICDSELAAIRRIFGEEVRVDRVDHVLEGDRRCAYHIQPIEQAVS</sequence>
<dbReference type="RefSeq" id="WP_098194997.1">
    <property type="nucleotide sequence ID" value="NZ_CP023777.1"/>
</dbReference>
<dbReference type="OrthoDB" id="155998at2"/>
<dbReference type="InterPro" id="IPR036388">
    <property type="entry name" value="WH-like_DNA-bd_sf"/>
</dbReference>
<accession>A0A291QXN6</accession>
<evidence type="ECO:0000313" key="2">
    <source>
        <dbReference type="Proteomes" id="UP000220133"/>
    </source>
</evidence>